<dbReference type="RefSeq" id="WP_173409682.1">
    <property type="nucleotide sequence ID" value="NZ_CP054160.3"/>
</dbReference>
<reference evidence="2" key="1">
    <citation type="submission" date="2020-03" db="EMBL/GenBank/DDBJ databases">
        <title>Genome sequences of seven Enterobacteriaceae strains isolated from Canadian wastewater treatment facilities.</title>
        <authorList>
            <person name="Huang H."/>
            <person name="Chmara J.T."/>
            <person name="Duceppe M.-O."/>
        </authorList>
    </citation>
    <scope>NUCLEOTIDE SEQUENCE [LARGE SCALE GENOMIC DNA]</scope>
    <source>
        <strain evidence="2">Biosolid 3</strain>
    </source>
</reference>
<evidence type="ECO:0000313" key="1">
    <source>
        <dbReference type="EMBL" id="QKJ60143.1"/>
    </source>
</evidence>
<evidence type="ECO:0000313" key="2">
    <source>
        <dbReference type="Proteomes" id="UP000503464"/>
    </source>
</evidence>
<dbReference type="Proteomes" id="UP000503464">
    <property type="component" value="Chromosome"/>
</dbReference>
<name>A0AAE7JUT5_SERFO</name>
<sequence length="65" mass="7088">MSQLSNTVIENPDVLTDHTAVICSTNIERLLTGRETALKQITAVMNQLQELGKLIHNIGGGELED</sequence>
<organism evidence="1 2">
    <name type="scientific">Serratia fonticola</name>
    <dbReference type="NCBI Taxonomy" id="47917"/>
    <lineage>
        <taxon>Bacteria</taxon>
        <taxon>Pseudomonadati</taxon>
        <taxon>Pseudomonadota</taxon>
        <taxon>Gammaproteobacteria</taxon>
        <taxon>Enterobacterales</taxon>
        <taxon>Yersiniaceae</taxon>
        <taxon>Serratia</taxon>
    </lineage>
</organism>
<proteinExistence type="predicted"/>
<accession>A0AAE7JUT5</accession>
<dbReference type="AlphaFoldDB" id="A0AAE7JUT5"/>
<dbReference type="EMBL" id="CP054160">
    <property type="protein sequence ID" value="QKJ60143.1"/>
    <property type="molecule type" value="Genomic_DNA"/>
</dbReference>
<protein>
    <submittedName>
        <fullName evidence="1">Uncharacterized protein</fullName>
    </submittedName>
</protein>
<gene>
    <name evidence="1" type="ORF">G9399_19850</name>
</gene>